<protein>
    <recommendedName>
        <fullName evidence="5">BTB domain-containing protein</fullName>
    </recommendedName>
</protein>
<dbReference type="InterPro" id="IPR002083">
    <property type="entry name" value="MATH/TRAF_dom"/>
</dbReference>
<dbReference type="AlphaFoldDB" id="A0A6A5HH81"/>
<dbReference type="Gene3D" id="3.30.710.10">
    <property type="entry name" value="Potassium Channel Kv1.1, Chain A"/>
    <property type="match status" value="1"/>
</dbReference>
<dbReference type="CTD" id="9826360"/>
<dbReference type="SMART" id="SM00061">
    <property type="entry name" value="MATH"/>
    <property type="match status" value="1"/>
</dbReference>
<evidence type="ECO:0000259" key="2">
    <source>
        <dbReference type="PROSITE" id="PS50144"/>
    </source>
</evidence>
<evidence type="ECO:0000313" key="3">
    <source>
        <dbReference type="EMBL" id="KAF1767430.1"/>
    </source>
</evidence>
<dbReference type="SUPFAM" id="SSF54695">
    <property type="entry name" value="POZ domain"/>
    <property type="match status" value="1"/>
</dbReference>
<dbReference type="SMART" id="SM00225">
    <property type="entry name" value="BTB"/>
    <property type="match status" value="1"/>
</dbReference>
<gene>
    <name evidence="3" type="ORF">GCK72_007389</name>
</gene>
<dbReference type="RefSeq" id="XP_003100164.2">
    <property type="nucleotide sequence ID" value="XM_003100116.2"/>
</dbReference>
<proteinExistence type="predicted"/>
<dbReference type="Pfam" id="PF00651">
    <property type="entry name" value="BTB"/>
    <property type="match status" value="1"/>
</dbReference>
<feature type="domain" description="BTB" evidence="1">
    <location>
        <begin position="146"/>
        <end position="213"/>
    </location>
</feature>
<dbReference type="Proteomes" id="UP000483820">
    <property type="component" value="Chromosome II"/>
</dbReference>
<dbReference type="KEGG" id="crq:GCK72_007389"/>
<dbReference type="PROSITE" id="PS50097">
    <property type="entry name" value="BTB"/>
    <property type="match status" value="1"/>
</dbReference>
<dbReference type="Gene3D" id="2.60.210.10">
    <property type="entry name" value="Apoptosis, Tumor Necrosis Factor Receptor Associated Protein 2, Chain A"/>
    <property type="match status" value="1"/>
</dbReference>
<dbReference type="PANTHER" id="PTHR22743:SF165">
    <property type="entry name" value="BTB AND MATH DOMAIN CONTAINING-RELATED"/>
    <property type="match status" value="1"/>
</dbReference>
<evidence type="ECO:0008006" key="5">
    <source>
        <dbReference type="Google" id="ProtNLM"/>
    </source>
</evidence>
<comment type="caution">
    <text evidence="3">The sequence shown here is derived from an EMBL/GenBank/DDBJ whole genome shotgun (WGS) entry which is preliminary data.</text>
</comment>
<dbReference type="InterPro" id="IPR000210">
    <property type="entry name" value="BTB/POZ_dom"/>
</dbReference>
<evidence type="ECO:0000259" key="1">
    <source>
        <dbReference type="PROSITE" id="PS50097"/>
    </source>
</evidence>
<organism evidence="3 4">
    <name type="scientific">Caenorhabditis remanei</name>
    <name type="common">Caenorhabditis vulgaris</name>
    <dbReference type="NCBI Taxonomy" id="31234"/>
    <lineage>
        <taxon>Eukaryota</taxon>
        <taxon>Metazoa</taxon>
        <taxon>Ecdysozoa</taxon>
        <taxon>Nematoda</taxon>
        <taxon>Chromadorea</taxon>
        <taxon>Rhabditida</taxon>
        <taxon>Rhabditina</taxon>
        <taxon>Rhabditomorpha</taxon>
        <taxon>Rhabditoidea</taxon>
        <taxon>Rhabditidae</taxon>
        <taxon>Peloderinae</taxon>
        <taxon>Caenorhabditis</taxon>
    </lineage>
</organism>
<dbReference type="EMBL" id="WUAV01000002">
    <property type="protein sequence ID" value="KAF1767430.1"/>
    <property type="molecule type" value="Genomic_DNA"/>
</dbReference>
<dbReference type="CDD" id="cd00121">
    <property type="entry name" value="MATH"/>
    <property type="match status" value="1"/>
</dbReference>
<dbReference type="CDD" id="cd18186">
    <property type="entry name" value="BTB_POZ_ZBTB_KLHL-like"/>
    <property type="match status" value="1"/>
</dbReference>
<name>A0A6A5HH81_CAERE</name>
<dbReference type="PANTHER" id="PTHR22743">
    <property type="entry name" value="MEPRIN/TRAF-LIKE MATH FAMILY-C.ELEGANS"/>
    <property type="match status" value="1"/>
</dbReference>
<dbReference type="GeneID" id="9826360"/>
<dbReference type="InterPro" id="IPR011333">
    <property type="entry name" value="SKP1/BTB/POZ_sf"/>
</dbReference>
<accession>A0A6A5HH81</accession>
<dbReference type="InterPro" id="IPR052664">
    <property type="entry name" value="BTB-MATH_domain_protein"/>
</dbReference>
<dbReference type="InterPro" id="IPR008974">
    <property type="entry name" value="TRAF-like"/>
</dbReference>
<reference evidence="3 4" key="1">
    <citation type="submission" date="2019-12" db="EMBL/GenBank/DDBJ databases">
        <title>Chromosome-level assembly of the Caenorhabditis remanei genome.</title>
        <authorList>
            <person name="Teterina A.A."/>
            <person name="Willis J.H."/>
            <person name="Phillips P.C."/>
        </authorList>
    </citation>
    <scope>NUCLEOTIDE SEQUENCE [LARGE SCALE GENOMIC DNA]</scope>
    <source>
        <strain evidence="3 4">PX506</strain>
        <tissue evidence="3">Whole organism</tissue>
    </source>
</reference>
<dbReference type="SUPFAM" id="SSF49599">
    <property type="entry name" value="TRAF domain-like"/>
    <property type="match status" value="1"/>
</dbReference>
<dbReference type="Pfam" id="PF00917">
    <property type="entry name" value="MATH"/>
    <property type="match status" value="1"/>
</dbReference>
<dbReference type="PROSITE" id="PS50144">
    <property type="entry name" value="MATH"/>
    <property type="match status" value="1"/>
</dbReference>
<sequence length="303" mass="34964">MTTSKKEFILCHCFENVSNMKENENIFSPEEEHFDTSWYIGLKREEEKVCAYLHVKEKSEEYSIKTEYKIIIVSANGRNMSEKLESSFNSLENVGYGSEFISWEEMLKDYLIDGKLTVEANVKILKMTGIKRKKLRNFDESMKEFSDVVLVAGEKKFYVSKLFLASHSSYFKSLLLGNFEESKKSEIELKDIDSEDFQCFLEVLHGEDAINDDTVVGIVRLADMYDAPTAHRRCEQFLMEKSEKSLKEKLELAAKYKMRCVKNKCLSEVKTVADIKSVLPGNLEEMDHSLLASILQKAMTHLV</sequence>
<evidence type="ECO:0000313" key="4">
    <source>
        <dbReference type="Proteomes" id="UP000483820"/>
    </source>
</evidence>
<feature type="domain" description="MATH" evidence="2">
    <location>
        <begin position="7"/>
        <end position="122"/>
    </location>
</feature>